<keyword evidence="2" id="KW-1185">Reference proteome</keyword>
<reference evidence="1 2" key="1">
    <citation type="journal article" date="2021" name="Commun. Biol.">
        <title>The genome of Shorea leprosula (Dipterocarpaceae) highlights the ecological relevance of drought in aseasonal tropical rainforests.</title>
        <authorList>
            <person name="Ng K.K.S."/>
            <person name="Kobayashi M.J."/>
            <person name="Fawcett J.A."/>
            <person name="Hatakeyama M."/>
            <person name="Paape T."/>
            <person name="Ng C.H."/>
            <person name="Ang C.C."/>
            <person name="Tnah L.H."/>
            <person name="Lee C.T."/>
            <person name="Nishiyama T."/>
            <person name="Sese J."/>
            <person name="O'Brien M.J."/>
            <person name="Copetti D."/>
            <person name="Mohd Noor M.I."/>
            <person name="Ong R.C."/>
            <person name="Putra M."/>
            <person name="Sireger I.Z."/>
            <person name="Indrioko S."/>
            <person name="Kosugi Y."/>
            <person name="Izuno A."/>
            <person name="Isagi Y."/>
            <person name="Lee S.L."/>
            <person name="Shimizu K.K."/>
        </authorList>
    </citation>
    <scope>NUCLEOTIDE SEQUENCE [LARGE SCALE GENOMIC DNA]</scope>
    <source>
        <strain evidence="1">214</strain>
    </source>
</reference>
<sequence length="70" mass="8083">MVAVKKHSTSTIQAPRFLDFAIFPTLRSKSISIFRHKDSSFTNSFSVNFPSFLVSSQYEIHCVHRLLEIH</sequence>
<name>A0AAV5JY11_9ROSI</name>
<gene>
    <name evidence="1" type="ORF">SLEP1_g29765</name>
</gene>
<dbReference type="Proteomes" id="UP001054252">
    <property type="component" value="Unassembled WGS sequence"/>
</dbReference>
<organism evidence="1 2">
    <name type="scientific">Rubroshorea leprosula</name>
    <dbReference type="NCBI Taxonomy" id="152421"/>
    <lineage>
        <taxon>Eukaryota</taxon>
        <taxon>Viridiplantae</taxon>
        <taxon>Streptophyta</taxon>
        <taxon>Embryophyta</taxon>
        <taxon>Tracheophyta</taxon>
        <taxon>Spermatophyta</taxon>
        <taxon>Magnoliopsida</taxon>
        <taxon>eudicotyledons</taxon>
        <taxon>Gunneridae</taxon>
        <taxon>Pentapetalae</taxon>
        <taxon>rosids</taxon>
        <taxon>malvids</taxon>
        <taxon>Malvales</taxon>
        <taxon>Dipterocarpaceae</taxon>
        <taxon>Rubroshorea</taxon>
    </lineage>
</organism>
<evidence type="ECO:0000313" key="2">
    <source>
        <dbReference type="Proteomes" id="UP001054252"/>
    </source>
</evidence>
<comment type="caution">
    <text evidence="1">The sequence shown here is derived from an EMBL/GenBank/DDBJ whole genome shotgun (WGS) entry which is preliminary data.</text>
</comment>
<proteinExistence type="predicted"/>
<evidence type="ECO:0000313" key="1">
    <source>
        <dbReference type="EMBL" id="GKV19519.1"/>
    </source>
</evidence>
<accession>A0AAV5JY11</accession>
<dbReference type="EMBL" id="BPVZ01000053">
    <property type="protein sequence ID" value="GKV19519.1"/>
    <property type="molecule type" value="Genomic_DNA"/>
</dbReference>
<protein>
    <submittedName>
        <fullName evidence="1">Uncharacterized protein</fullName>
    </submittedName>
</protein>
<dbReference type="AlphaFoldDB" id="A0AAV5JY11"/>